<organism evidence="2 3">
    <name type="scientific">Drosophila albomicans</name>
    <name type="common">Fruit fly</name>
    <dbReference type="NCBI Taxonomy" id="7291"/>
    <lineage>
        <taxon>Eukaryota</taxon>
        <taxon>Metazoa</taxon>
        <taxon>Ecdysozoa</taxon>
        <taxon>Arthropoda</taxon>
        <taxon>Hexapoda</taxon>
        <taxon>Insecta</taxon>
        <taxon>Pterygota</taxon>
        <taxon>Neoptera</taxon>
        <taxon>Endopterygota</taxon>
        <taxon>Diptera</taxon>
        <taxon>Brachycera</taxon>
        <taxon>Muscomorpha</taxon>
        <taxon>Ephydroidea</taxon>
        <taxon>Drosophilidae</taxon>
        <taxon>Drosophila</taxon>
    </lineage>
</organism>
<keyword evidence="2" id="KW-1185">Reference proteome</keyword>
<accession>A0A6P8WQF2</accession>
<reference evidence="3" key="1">
    <citation type="submission" date="2025-08" db="UniProtKB">
        <authorList>
            <consortium name="RefSeq"/>
        </authorList>
    </citation>
    <scope>IDENTIFICATION</scope>
    <source>
        <strain evidence="3">15112-1751.03</strain>
        <tissue evidence="3">Whole Adult</tissue>
    </source>
</reference>
<dbReference type="SUPFAM" id="SSF56784">
    <property type="entry name" value="HAD-like"/>
    <property type="match status" value="1"/>
</dbReference>
<dbReference type="InterPro" id="IPR050365">
    <property type="entry name" value="TIM50"/>
</dbReference>
<dbReference type="SMART" id="SM00577">
    <property type="entry name" value="CPDc"/>
    <property type="match status" value="1"/>
</dbReference>
<dbReference type="CDD" id="cd07521">
    <property type="entry name" value="HAD_FCP1-like"/>
    <property type="match status" value="1"/>
</dbReference>
<evidence type="ECO:0000259" key="1">
    <source>
        <dbReference type="PROSITE" id="PS50969"/>
    </source>
</evidence>
<dbReference type="PROSITE" id="PS50969">
    <property type="entry name" value="FCP1"/>
    <property type="match status" value="1"/>
</dbReference>
<name>A0A6P8WQF2_DROAB</name>
<dbReference type="Gene3D" id="3.40.50.1000">
    <property type="entry name" value="HAD superfamily/HAD-like"/>
    <property type="match status" value="1"/>
</dbReference>
<dbReference type="NCBIfam" id="TIGR02251">
    <property type="entry name" value="HIF-SF_euk"/>
    <property type="match status" value="1"/>
</dbReference>
<dbReference type="InterPro" id="IPR011948">
    <property type="entry name" value="Dullard_phosphatase"/>
</dbReference>
<dbReference type="InterPro" id="IPR004274">
    <property type="entry name" value="FCP1_dom"/>
</dbReference>
<dbReference type="RefSeq" id="XP_034104619.1">
    <property type="nucleotide sequence ID" value="XM_034248728.2"/>
</dbReference>
<dbReference type="OrthoDB" id="277011at2759"/>
<proteinExistence type="predicted"/>
<sequence length="311" mass="35491">MVMQMSEPTTATPLPSIDLPSVPKVPAIDLQIPSRQISTTCIIVSSSSSHSSSSSIESWRNTYSERWANCVAIALRRIDRLGEYLRQFIAFVAAKLRLFFHSDIFTYREAALSKESERQLQLVERKTLILDLDETLVHSCYVDPDTQSVVGCQFVPSTAQPDYVMDIQIVADLQPVTFQVYKRPHVDHFLDFVAKWYDLVIYTASMEAYASLVVDKLDAGRGILRRRFYRQHCVSSTNLISKNLNVVSRDLSKVMIIDNSPGAYRDFPQNAIPIKTYIYDPDDEELLNLLPFLDALRFTKDVRSILGRREP</sequence>
<evidence type="ECO:0000313" key="3">
    <source>
        <dbReference type="RefSeq" id="XP_034104619.1"/>
    </source>
</evidence>
<gene>
    <name evidence="3" type="primary">LOC117568248</name>
</gene>
<dbReference type="Pfam" id="PF03031">
    <property type="entry name" value="NIF"/>
    <property type="match status" value="1"/>
</dbReference>
<feature type="domain" description="FCP1 homology" evidence="1">
    <location>
        <begin position="121"/>
        <end position="296"/>
    </location>
</feature>
<dbReference type="Proteomes" id="UP000515160">
    <property type="component" value="Chromosome 3"/>
</dbReference>
<evidence type="ECO:0000313" key="2">
    <source>
        <dbReference type="Proteomes" id="UP000515160"/>
    </source>
</evidence>
<dbReference type="FunFam" id="3.40.50.1000:FF:000093">
    <property type="entry name" value="NLI interacting factor-like phosphatase family protein"/>
    <property type="match status" value="1"/>
</dbReference>
<dbReference type="InterPro" id="IPR023214">
    <property type="entry name" value="HAD_sf"/>
</dbReference>
<dbReference type="PANTHER" id="PTHR12210">
    <property type="entry name" value="DULLARD PROTEIN PHOSPHATASE"/>
    <property type="match status" value="1"/>
</dbReference>
<dbReference type="AlphaFoldDB" id="A0A6P8WQF2"/>
<dbReference type="GO" id="GO:0016791">
    <property type="term" value="F:phosphatase activity"/>
    <property type="evidence" value="ECO:0007669"/>
    <property type="project" value="InterPro"/>
</dbReference>
<protein>
    <submittedName>
        <fullName evidence="3">CTD nuclear envelope phosphatase 1</fullName>
    </submittedName>
</protein>
<dbReference type="InterPro" id="IPR036412">
    <property type="entry name" value="HAD-like_sf"/>
</dbReference>
<dbReference type="GeneID" id="117568248"/>